<gene>
    <name evidence="2" type="ORF">RchiOBHm_Chr2g0171161</name>
</gene>
<evidence type="ECO:0000256" key="1">
    <source>
        <dbReference type="SAM" id="Phobius"/>
    </source>
</evidence>
<dbReference type="Gramene" id="PRQ53860">
    <property type="protein sequence ID" value="PRQ53860"/>
    <property type="gene ID" value="RchiOBHm_Chr2g0171161"/>
</dbReference>
<proteinExistence type="predicted"/>
<organism evidence="2 3">
    <name type="scientific">Rosa chinensis</name>
    <name type="common">China rose</name>
    <dbReference type="NCBI Taxonomy" id="74649"/>
    <lineage>
        <taxon>Eukaryota</taxon>
        <taxon>Viridiplantae</taxon>
        <taxon>Streptophyta</taxon>
        <taxon>Embryophyta</taxon>
        <taxon>Tracheophyta</taxon>
        <taxon>Spermatophyta</taxon>
        <taxon>Magnoliopsida</taxon>
        <taxon>eudicotyledons</taxon>
        <taxon>Gunneridae</taxon>
        <taxon>Pentapetalae</taxon>
        <taxon>rosids</taxon>
        <taxon>fabids</taxon>
        <taxon>Rosales</taxon>
        <taxon>Rosaceae</taxon>
        <taxon>Rosoideae</taxon>
        <taxon>Rosoideae incertae sedis</taxon>
        <taxon>Rosa</taxon>
    </lineage>
</organism>
<sequence>MRLNEILLLPPNYFLSISSLLYNTLSARFALFFLFNSMMIHGVNGAILLL</sequence>
<keyword evidence="1" id="KW-0812">Transmembrane</keyword>
<evidence type="ECO:0000313" key="2">
    <source>
        <dbReference type="EMBL" id="PRQ53860.1"/>
    </source>
</evidence>
<reference evidence="2 3" key="1">
    <citation type="journal article" date="2018" name="Nat. Genet.">
        <title>The Rosa genome provides new insights in the design of modern roses.</title>
        <authorList>
            <person name="Bendahmane M."/>
        </authorList>
    </citation>
    <scope>NUCLEOTIDE SEQUENCE [LARGE SCALE GENOMIC DNA]</scope>
    <source>
        <strain evidence="3">cv. Old Blush</strain>
    </source>
</reference>
<name>A0A2P6S596_ROSCH</name>
<protein>
    <submittedName>
        <fullName evidence="2">Uncharacterized protein</fullName>
    </submittedName>
</protein>
<feature type="transmembrane region" description="Helical" evidence="1">
    <location>
        <begin position="12"/>
        <end position="35"/>
    </location>
</feature>
<keyword evidence="1" id="KW-1133">Transmembrane helix</keyword>
<dbReference type="Proteomes" id="UP000238479">
    <property type="component" value="Chromosome 2"/>
</dbReference>
<keyword evidence="1" id="KW-0472">Membrane</keyword>
<evidence type="ECO:0000313" key="3">
    <source>
        <dbReference type="Proteomes" id="UP000238479"/>
    </source>
</evidence>
<dbReference type="EMBL" id="PDCK01000040">
    <property type="protein sequence ID" value="PRQ53860.1"/>
    <property type="molecule type" value="Genomic_DNA"/>
</dbReference>
<dbReference type="AlphaFoldDB" id="A0A2P6S596"/>
<accession>A0A2P6S596</accession>
<keyword evidence="3" id="KW-1185">Reference proteome</keyword>
<comment type="caution">
    <text evidence="2">The sequence shown here is derived from an EMBL/GenBank/DDBJ whole genome shotgun (WGS) entry which is preliminary data.</text>
</comment>